<evidence type="ECO:0000313" key="2">
    <source>
        <dbReference type="EMBL" id="JAH29510.1"/>
    </source>
</evidence>
<dbReference type="AlphaFoldDB" id="A0A0E9RM28"/>
<feature type="region of interest" description="Disordered" evidence="1">
    <location>
        <begin position="1"/>
        <end position="25"/>
    </location>
</feature>
<protein>
    <submittedName>
        <fullName evidence="2">Uncharacterized protein</fullName>
    </submittedName>
</protein>
<organism evidence="2">
    <name type="scientific">Anguilla anguilla</name>
    <name type="common">European freshwater eel</name>
    <name type="synonym">Muraena anguilla</name>
    <dbReference type="NCBI Taxonomy" id="7936"/>
    <lineage>
        <taxon>Eukaryota</taxon>
        <taxon>Metazoa</taxon>
        <taxon>Chordata</taxon>
        <taxon>Craniata</taxon>
        <taxon>Vertebrata</taxon>
        <taxon>Euteleostomi</taxon>
        <taxon>Actinopterygii</taxon>
        <taxon>Neopterygii</taxon>
        <taxon>Teleostei</taxon>
        <taxon>Anguilliformes</taxon>
        <taxon>Anguillidae</taxon>
        <taxon>Anguilla</taxon>
    </lineage>
</organism>
<name>A0A0E9RM28_ANGAN</name>
<sequence>MKQYKHFVDTQLLNRATPSPQFSSH</sequence>
<accession>A0A0E9RM28</accession>
<feature type="compositionally biased region" description="Polar residues" evidence="1">
    <location>
        <begin position="11"/>
        <end position="25"/>
    </location>
</feature>
<proteinExistence type="predicted"/>
<reference evidence="2" key="2">
    <citation type="journal article" date="2015" name="Fish Shellfish Immunol.">
        <title>Early steps in the European eel (Anguilla anguilla)-Vibrio vulnificus interaction in the gills: Role of the RtxA13 toxin.</title>
        <authorList>
            <person name="Callol A."/>
            <person name="Pajuelo D."/>
            <person name="Ebbesson L."/>
            <person name="Teles M."/>
            <person name="MacKenzie S."/>
            <person name="Amaro C."/>
        </authorList>
    </citation>
    <scope>NUCLEOTIDE SEQUENCE</scope>
</reference>
<dbReference type="EMBL" id="GBXM01079067">
    <property type="protein sequence ID" value="JAH29510.1"/>
    <property type="molecule type" value="Transcribed_RNA"/>
</dbReference>
<evidence type="ECO:0000256" key="1">
    <source>
        <dbReference type="SAM" id="MobiDB-lite"/>
    </source>
</evidence>
<reference evidence="2" key="1">
    <citation type="submission" date="2014-11" db="EMBL/GenBank/DDBJ databases">
        <authorList>
            <person name="Amaro Gonzalez C."/>
        </authorList>
    </citation>
    <scope>NUCLEOTIDE SEQUENCE</scope>
</reference>